<dbReference type="GO" id="GO:0046872">
    <property type="term" value="F:metal ion binding"/>
    <property type="evidence" value="ECO:0007669"/>
    <property type="project" value="UniProtKB-KW"/>
</dbReference>
<evidence type="ECO:0000259" key="5">
    <source>
        <dbReference type="Pfam" id="PF24827"/>
    </source>
</evidence>
<dbReference type="InterPro" id="IPR053138">
    <property type="entry name" value="N-alpha-Ac-DABA_deacetylase"/>
</dbReference>
<dbReference type="InterPro" id="IPR055438">
    <property type="entry name" value="AstE_AspA_cat"/>
</dbReference>
<dbReference type="CDD" id="cd06250">
    <property type="entry name" value="M14_PaAOTO_like"/>
    <property type="match status" value="1"/>
</dbReference>
<reference evidence="6 7" key="1">
    <citation type="submission" date="2016-10" db="EMBL/GenBank/DDBJ databases">
        <authorList>
            <person name="de Groot N.N."/>
        </authorList>
    </citation>
    <scope>NUCLEOTIDE SEQUENCE [LARGE SCALE GENOMIC DNA]</scope>
    <source>
        <strain evidence="6 7">BS3662</strain>
    </source>
</reference>
<keyword evidence="2" id="KW-0479">Metal-binding</keyword>
<name>A0A1H5MCY4_9PSED</name>
<accession>A0A1H5MCY4</accession>
<dbReference type="Proteomes" id="UP000198985">
    <property type="component" value="Unassembled WGS sequence"/>
</dbReference>
<evidence type="ECO:0000256" key="3">
    <source>
        <dbReference type="ARBA" id="ARBA00022801"/>
    </source>
</evidence>
<evidence type="ECO:0000256" key="2">
    <source>
        <dbReference type="ARBA" id="ARBA00022723"/>
    </source>
</evidence>
<comment type="cofactor">
    <cofactor evidence="1">
        <name>Zn(2+)</name>
        <dbReference type="ChEBI" id="CHEBI:29105"/>
    </cofactor>
</comment>
<proteinExistence type="predicted"/>
<evidence type="ECO:0000313" key="6">
    <source>
        <dbReference type="EMBL" id="SEE87339.1"/>
    </source>
</evidence>
<dbReference type="EMBL" id="FNTY01000002">
    <property type="protein sequence ID" value="SEE87339.1"/>
    <property type="molecule type" value="Genomic_DNA"/>
</dbReference>
<dbReference type="SUPFAM" id="SSF53187">
    <property type="entry name" value="Zn-dependent exopeptidases"/>
    <property type="match status" value="1"/>
</dbReference>
<evidence type="ECO:0000256" key="4">
    <source>
        <dbReference type="ARBA" id="ARBA00022833"/>
    </source>
</evidence>
<dbReference type="Pfam" id="PF24827">
    <property type="entry name" value="AstE_AspA_cat"/>
    <property type="match status" value="1"/>
</dbReference>
<sequence>MERIDHALPWSHLGSERQISVFCFGNRERSGGRKAYIQASLHADELPGMRTAWELKKRLTELEAQGLLNGVIELVPVANPLGLGQLLQGNHQGRFEAGSGKNFNRDFVELSAPVAAELEGHLGDDPHANIRLIRQAMSDHLAALPEASSQLQGMQRVLLSHACSADVVLDLHCDAEAALHMYALPQHWPQWRSLAAHLNVKVGLLAEDSGGSSFDEACSLPWLRLSRQFPDAQIPLACLATTIELGGQADTGRADACAYAEGILAFLAEQGLISGEWPKPAQEACEGMPFEGTELLFAPHPGVISFLRKPGEWIEAGDEIFEVIDPLSDRVSTVCAGTSGVLFAIERLRYAQPGFWLAKVAGREALRHGRLLND</sequence>
<dbReference type="GO" id="GO:0016788">
    <property type="term" value="F:hydrolase activity, acting on ester bonds"/>
    <property type="evidence" value="ECO:0007669"/>
    <property type="project" value="InterPro"/>
</dbReference>
<dbReference type="AlphaFoldDB" id="A0A1H5MCY4"/>
<feature type="domain" description="Succinylglutamate desuccinylase/Aspartoacylase catalytic" evidence="5">
    <location>
        <begin position="32"/>
        <end position="268"/>
    </location>
</feature>
<keyword evidence="3" id="KW-0378">Hydrolase</keyword>
<evidence type="ECO:0000256" key="1">
    <source>
        <dbReference type="ARBA" id="ARBA00001947"/>
    </source>
</evidence>
<dbReference type="Gene3D" id="3.40.630.10">
    <property type="entry name" value="Zn peptidases"/>
    <property type="match status" value="1"/>
</dbReference>
<organism evidence="6 7">
    <name type="scientific">Pseudomonas migulae</name>
    <dbReference type="NCBI Taxonomy" id="78543"/>
    <lineage>
        <taxon>Bacteria</taxon>
        <taxon>Pseudomonadati</taxon>
        <taxon>Pseudomonadota</taxon>
        <taxon>Gammaproteobacteria</taxon>
        <taxon>Pseudomonadales</taxon>
        <taxon>Pseudomonadaceae</taxon>
        <taxon>Pseudomonas</taxon>
    </lineage>
</organism>
<protein>
    <recommendedName>
        <fullName evidence="5">Succinylglutamate desuccinylase/Aspartoacylase catalytic domain-containing protein</fullName>
    </recommendedName>
</protein>
<keyword evidence="4" id="KW-0862">Zinc</keyword>
<gene>
    <name evidence="6" type="ORF">SAMN04490194_4667</name>
</gene>
<dbReference type="PANTHER" id="PTHR37326">
    <property type="entry name" value="BLL3975 PROTEIN"/>
    <property type="match status" value="1"/>
</dbReference>
<dbReference type="PANTHER" id="PTHR37326:SF1">
    <property type="entry name" value="BLL3975 PROTEIN"/>
    <property type="match status" value="1"/>
</dbReference>
<dbReference type="RefSeq" id="WP_084322771.1">
    <property type="nucleotide sequence ID" value="NZ_FNTY01000002.1"/>
</dbReference>
<evidence type="ECO:0000313" key="7">
    <source>
        <dbReference type="Proteomes" id="UP000198985"/>
    </source>
</evidence>